<dbReference type="InterPro" id="IPR005490">
    <property type="entry name" value="LD_TPept_cat_dom"/>
</dbReference>
<evidence type="ECO:0000256" key="4">
    <source>
        <dbReference type="ARBA" id="ARBA00022960"/>
    </source>
</evidence>
<protein>
    <recommendedName>
        <fullName evidence="9">L,D-TPase catalytic domain-containing protein</fullName>
    </recommendedName>
</protein>
<dbReference type="Gene3D" id="2.40.440.10">
    <property type="entry name" value="L,D-transpeptidase catalytic domain-like"/>
    <property type="match status" value="1"/>
</dbReference>
<dbReference type="CDD" id="cd16913">
    <property type="entry name" value="YkuD_like"/>
    <property type="match status" value="1"/>
</dbReference>
<dbReference type="UniPathway" id="UPA00219"/>
<evidence type="ECO:0000259" key="9">
    <source>
        <dbReference type="PROSITE" id="PS52029"/>
    </source>
</evidence>
<evidence type="ECO:0000256" key="7">
    <source>
        <dbReference type="PROSITE-ProRule" id="PRU01373"/>
    </source>
</evidence>
<evidence type="ECO:0000256" key="2">
    <source>
        <dbReference type="ARBA" id="ARBA00005992"/>
    </source>
</evidence>
<dbReference type="InterPro" id="IPR038063">
    <property type="entry name" value="Transpep_catalytic_dom"/>
</dbReference>
<evidence type="ECO:0000313" key="11">
    <source>
        <dbReference type="Proteomes" id="UP000292884"/>
    </source>
</evidence>
<evidence type="ECO:0000313" key="10">
    <source>
        <dbReference type="EMBL" id="TCC94333.1"/>
    </source>
</evidence>
<keyword evidence="11" id="KW-1185">Reference proteome</keyword>
<proteinExistence type="inferred from homology"/>
<dbReference type="SUPFAM" id="SSF141523">
    <property type="entry name" value="L,D-transpeptidase catalytic domain-like"/>
    <property type="match status" value="1"/>
</dbReference>
<dbReference type="GO" id="GO:0016740">
    <property type="term" value="F:transferase activity"/>
    <property type="evidence" value="ECO:0007669"/>
    <property type="project" value="UniProtKB-KW"/>
</dbReference>
<organism evidence="10 11">
    <name type="scientific">Pedobacter frigiditerrae</name>
    <dbReference type="NCBI Taxonomy" id="2530452"/>
    <lineage>
        <taxon>Bacteria</taxon>
        <taxon>Pseudomonadati</taxon>
        <taxon>Bacteroidota</taxon>
        <taxon>Sphingobacteriia</taxon>
        <taxon>Sphingobacteriales</taxon>
        <taxon>Sphingobacteriaceae</taxon>
        <taxon>Pedobacter</taxon>
    </lineage>
</organism>
<dbReference type="PROSITE" id="PS52029">
    <property type="entry name" value="LD_TPASE"/>
    <property type="match status" value="1"/>
</dbReference>
<accession>A0A4R0N4M2</accession>
<dbReference type="AlphaFoldDB" id="A0A4R0N4M2"/>
<gene>
    <name evidence="10" type="ORF">EZ428_06060</name>
</gene>
<feature type="active site" description="Nucleophile" evidence="7">
    <location>
        <position position="255"/>
    </location>
</feature>
<evidence type="ECO:0000256" key="8">
    <source>
        <dbReference type="SAM" id="Phobius"/>
    </source>
</evidence>
<dbReference type="RefSeq" id="WP_131552192.1">
    <property type="nucleotide sequence ID" value="NZ_SJSK01000001.1"/>
</dbReference>
<name>A0A4R0N4M2_9SPHI</name>
<comment type="caution">
    <text evidence="10">The sequence shown here is derived from an EMBL/GenBank/DDBJ whole genome shotgun (WGS) entry which is preliminary data.</text>
</comment>
<dbReference type="GO" id="GO:0071555">
    <property type="term" value="P:cell wall organization"/>
    <property type="evidence" value="ECO:0007669"/>
    <property type="project" value="UniProtKB-UniRule"/>
</dbReference>
<dbReference type="GO" id="GO:0009252">
    <property type="term" value="P:peptidoglycan biosynthetic process"/>
    <property type="evidence" value="ECO:0007669"/>
    <property type="project" value="UniProtKB-UniPathway"/>
</dbReference>
<dbReference type="OrthoDB" id="9809748at2"/>
<evidence type="ECO:0000256" key="5">
    <source>
        <dbReference type="ARBA" id="ARBA00022984"/>
    </source>
</evidence>
<evidence type="ECO:0000256" key="6">
    <source>
        <dbReference type="ARBA" id="ARBA00023316"/>
    </source>
</evidence>
<dbReference type="PANTHER" id="PTHR36699:SF1">
    <property type="entry name" value="L,D-TRANSPEPTIDASE YAFK-RELATED"/>
    <property type="match status" value="1"/>
</dbReference>
<keyword evidence="6 7" id="KW-0961">Cell wall biogenesis/degradation</keyword>
<keyword evidence="8" id="KW-1133">Transmembrane helix</keyword>
<feature type="active site" description="Proton donor/acceptor" evidence="7">
    <location>
        <position position="239"/>
    </location>
</feature>
<dbReference type="EMBL" id="SJSK01000001">
    <property type="protein sequence ID" value="TCC94333.1"/>
    <property type="molecule type" value="Genomic_DNA"/>
</dbReference>
<dbReference type="PANTHER" id="PTHR36699">
    <property type="entry name" value="LD-TRANSPEPTIDASE"/>
    <property type="match status" value="1"/>
</dbReference>
<comment type="pathway">
    <text evidence="1 7">Cell wall biogenesis; peptidoglycan biosynthesis.</text>
</comment>
<evidence type="ECO:0000256" key="1">
    <source>
        <dbReference type="ARBA" id="ARBA00004752"/>
    </source>
</evidence>
<sequence>MIKLVVYILFGAIICFIIWFQTKSTPIIQAKKNNAEKELENTGVKWNDSLMNHLPKGIDTSIVIKDLNGTSIKFNQYVKIVFNHDAIIYQDKGTWKLHRLTQSSQDSLKKDDYAVAARQRWEAYRNPDTIQIWKEKLNNIKNTLAQADYVLVLKSKRKMIVTRKGIEVLTFPINLGFSPTGNKVFDGDGKTPEGIYHLDNKYVRNDNFHKSYWISYPNANDKLIAKQRGVKPGNGISIHGTTPKRKNAKDWTAGCIALQNKDIDTLFKYVGDGTIIEIKK</sequence>
<dbReference type="Pfam" id="PF03734">
    <property type="entry name" value="YkuD"/>
    <property type="match status" value="1"/>
</dbReference>
<feature type="transmembrane region" description="Helical" evidence="8">
    <location>
        <begin position="6"/>
        <end position="22"/>
    </location>
</feature>
<keyword evidence="5 7" id="KW-0573">Peptidoglycan synthesis</keyword>
<dbReference type="GO" id="GO:0004180">
    <property type="term" value="F:carboxypeptidase activity"/>
    <property type="evidence" value="ECO:0007669"/>
    <property type="project" value="UniProtKB-ARBA"/>
</dbReference>
<dbReference type="Proteomes" id="UP000292884">
    <property type="component" value="Unassembled WGS sequence"/>
</dbReference>
<comment type="similarity">
    <text evidence="2">Belongs to the YkuD family.</text>
</comment>
<keyword evidence="4 7" id="KW-0133">Cell shape</keyword>
<dbReference type="GO" id="GO:0008360">
    <property type="term" value="P:regulation of cell shape"/>
    <property type="evidence" value="ECO:0007669"/>
    <property type="project" value="UniProtKB-UniRule"/>
</dbReference>
<feature type="domain" description="L,D-TPase catalytic" evidence="9">
    <location>
        <begin position="148"/>
        <end position="279"/>
    </location>
</feature>
<keyword evidence="8" id="KW-0472">Membrane</keyword>
<keyword evidence="3" id="KW-0808">Transferase</keyword>
<evidence type="ECO:0000256" key="3">
    <source>
        <dbReference type="ARBA" id="ARBA00022679"/>
    </source>
</evidence>
<keyword evidence="8" id="KW-0812">Transmembrane</keyword>
<reference evidence="10 11" key="1">
    <citation type="submission" date="2019-02" db="EMBL/GenBank/DDBJ databases">
        <title>Pedobacter sp. RP-1-13 sp. nov., isolated from Arctic soil.</title>
        <authorList>
            <person name="Dahal R.H."/>
        </authorList>
    </citation>
    <scope>NUCLEOTIDE SEQUENCE [LARGE SCALE GENOMIC DNA]</scope>
    <source>
        <strain evidence="10 11">RP-1-13</strain>
    </source>
</reference>